<evidence type="ECO:0000259" key="6">
    <source>
        <dbReference type="PROSITE" id="PS50888"/>
    </source>
</evidence>
<feature type="coiled-coil region" evidence="5">
    <location>
        <begin position="113"/>
        <end position="143"/>
    </location>
</feature>
<name>A0AAV6XMG5_9LAMI</name>
<dbReference type="SMART" id="SM00353">
    <property type="entry name" value="HLH"/>
    <property type="match status" value="1"/>
</dbReference>
<dbReference type="GO" id="GO:0046983">
    <property type="term" value="F:protein dimerization activity"/>
    <property type="evidence" value="ECO:0007669"/>
    <property type="project" value="InterPro"/>
</dbReference>
<dbReference type="CDD" id="cd18914">
    <property type="entry name" value="bHLH_AtORG2_like"/>
    <property type="match status" value="1"/>
</dbReference>
<feature type="domain" description="BHLH" evidence="6">
    <location>
        <begin position="71"/>
        <end position="123"/>
    </location>
</feature>
<dbReference type="GO" id="GO:0090575">
    <property type="term" value="C:RNA polymerase II transcription regulator complex"/>
    <property type="evidence" value="ECO:0007669"/>
    <property type="project" value="TreeGrafter"/>
</dbReference>
<sequence length="238" mass="27239">MFPLQPRDELVFVTPSLSQPDNLIPDINLLIVDHAISGSNISFSSSDHRGDRETQFVNRQRQTNGRDENNIKRIIHRDLERQRRQEMAQLHASLRSLLPLDHIKGKRSVCDHMREAVNYIKHKQNHIEKLKNRRDELKKLSNVSATEIGSNGSDNLPCNSSVMVNLDRNGVEILISSTINNLKLSRVFKELIQRQINVFSCVSSKTNEGFLHKIEAEAVDLTSLDPSLLQERLIHLIN</sequence>
<dbReference type="PANTHER" id="PTHR13935">
    <property type="entry name" value="ACHAETE-SCUTE TRANSCRIPTION FACTOR-RELATED"/>
    <property type="match status" value="1"/>
</dbReference>
<dbReference type="InterPro" id="IPR036638">
    <property type="entry name" value="HLH_DNA-bd_sf"/>
</dbReference>
<keyword evidence="4" id="KW-0539">Nucleus</keyword>
<dbReference type="SUPFAM" id="SSF47459">
    <property type="entry name" value="HLH, helix-loop-helix DNA-binding domain"/>
    <property type="match status" value="1"/>
</dbReference>
<dbReference type="GO" id="GO:0000977">
    <property type="term" value="F:RNA polymerase II transcription regulatory region sequence-specific DNA binding"/>
    <property type="evidence" value="ECO:0007669"/>
    <property type="project" value="TreeGrafter"/>
</dbReference>
<dbReference type="AlphaFoldDB" id="A0AAV6XMG5"/>
<gene>
    <name evidence="7" type="ORF">BUALT_Bualt06G0120600</name>
</gene>
<dbReference type="Pfam" id="PF00010">
    <property type="entry name" value="HLH"/>
    <property type="match status" value="1"/>
</dbReference>
<organism evidence="7 8">
    <name type="scientific">Buddleja alternifolia</name>
    <dbReference type="NCBI Taxonomy" id="168488"/>
    <lineage>
        <taxon>Eukaryota</taxon>
        <taxon>Viridiplantae</taxon>
        <taxon>Streptophyta</taxon>
        <taxon>Embryophyta</taxon>
        <taxon>Tracheophyta</taxon>
        <taxon>Spermatophyta</taxon>
        <taxon>Magnoliopsida</taxon>
        <taxon>eudicotyledons</taxon>
        <taxon>Gunneridae</taxon>
        <taxon>Pentapetalae</taxon>
        <taxon>asterids</taxon>
        <taxon>lamiids</taxon>
        <taxon>Lamiales</taxon>
        <taxon>Scrophulariaceae</taxon>
        <taxon>Buddlejeae</taxon>
        <taxon>Buddleja</taxon>
    </lineage>
</organism>
<dbReference type="Gene3D" id="4.10.280.10">
    <property type="entry name" value="Helix-loop-helix DNA-binding domain"/>
    <property type="match status" value="1"/>
</dbReference>
<comment type="subcellular location">
    <subcellularLocation>
        <location evidence="1">Nucleus</location>
    </subcellularLocation>
</comment>
<evidence type="ECO:0000256" key="4">
    <source>
        <dbReference type="ARBA" id="ARBA00023242"/>
    </source>
</evidence>
<evidence type="ECO:0000313" key="8">
    <source>
        <dbReference type="Proteomes" id="UP000826271"/>
    </source>
</evidence>
<dbReference type="PROSITE" id="PS50888">
    <property type="entry name" value="BHLH"/>
    <property type="match status" value="1"/>
</dbReference>
<protein>
    <recommendedName>
        <fullName evidence="6">BHLH domain-containing protein</fullName>
    </recommendedName>
</protein>
<dbReference type="EMBL" id="WHWC01000006">
    <property type="protein sequence ID" value="KAG8381424.1"/>
    <property type="molecule type" value="Genomic_DNA"/>
</dbReference>
<dbReference type="InterPro" id="IPR011598">
    <property type="entry name" value="bHLH_dom"/>
</dbReference>
<keyword evidence="2" id="KW-0805">Transcription regulation</keyword>
<proteinExistence type="predicted"/>
<keyword evidence="3" id="KW-0804">Transcription</keyword>
<evidence type="ECO:0000256" key="5">
    <source>
        <dbReference type="SAM" id="Coils"/>
    </source>
</evidence>
<evidence type="ECO:0000256" key="2">
    <source>
        <dbReference type="ARBA" id="ARBA00023015"/>
    </source>
</evidence>
<dbReference type="PANTHER" id="PTHR13935:SF165">
    <property type="entry name" value="BHLH DOMAIN-CONTAINING PROTEIN"/>
    <property type="match status" value="1"/>
</dbReference>
<evidence type="ECO:0000256" key="3">
    <source>
        <dbReference type="ARBA" id="ARBA00023163"/>
    </source>
</evidence>
<keyword evidence="8" id="KW-1185">Reference proteome</keyword>
<keyword evidence="5" id="KW-0175">Coiled coil</keyword>
<dbReference type="GO" id="GO:0000981">
    <property type="term" value="F:DNA-binding transcription factor activity, RNA polymerase II-specific"/>
    <property type="evidence" value="ECO:0007669"/>
    <property type="project" value="TreeGrafter"/>
</dbReference>
<reference evidence="7" key="1">
    <citation type="submission" date="2019-10" db="EMBL/GenBank/DDBJ databases">
        <authorList>
            <person name="Zhang R."/>
            <person name="Pan Y."/>
            <person name="Wang J."/>
            <person name="Ma R."/>
            <person name="Yu S."/>
        </authorList>
    </citation>
    <scope>NUCLEOTIDE SEQUENCE</scope>
    <source>
        <strain evidence="7">LA-IB0</strain>
        <tissue evidence="7">Leaf</tissue>
    </source>
</reference>
<dbReference type="InterPro" id="IPR015660">
    <property type="entry name" value="MASH1/Ascl1a-like"/>
</dbReference>
<comment type="caution">
    <text evidence="7">The sequence shown here is derived from an EMBL/GenBank/DDBJ whole genome shotgun (WGS) entry which is preliminary data.</text>
</comment>
<evidence type="ECO:0000256" key="1">
    <source>
        <dbReference type="ARBA" id="ARBA00004123"/>
    </source>
</evidence>
<accession>A0AAV6XMG5</accession>
<evidence type="ECO:0000313" key="7">
    <source>
        <dbReference type="EMBL" id="KAG8381424.1"/>
    </source>
</evidence>
<dbReference type="Proteomes" id="UP000826271">
    <property type="component" value="Unassembled WGS sequence"/>
</dbReference>